<keyword evidence="2" id="KW-1185">Reference proteome</keyword>
<comment type="caution">
    <text evidence="1">The sequence shown here is derived from an EMBL/GenBank/DDBJ whole genome shotgun (WGS) entry which is preliminary data.</text>
</comment>
<protein>
    <submittedName>
        <fullName evidence="1">Uncharacterized protein</fullName>
    </submittedName>
</protein>
<evidence type="ECO:0000313" key="1">
    <source>
        <dbReference type="EMBL" id="OKL49886.1"/>
    </source>
</evidence>
<name>A0A1Q5PQS4_9ACTO</name>
<accession>A0A1Q5PQS4</accession>
<gene>
    <name evidence="1" type="ORF">BSR29_02370</name>
</gene>
<proteinExistence type="predicted"/>
<reference evidence="1 2" key="1">
    <citation type="submission" date="2016-11" db="EMBL/GenBank/DDBJ databases">
        <title>Actinomyces gypaetusis sp. nov. isolated from the vulture Gypaetus barbatus in Qinghai Tibet Plateau China.</title>
        <authorList>
            <person name="Meng X."/>
        </authorList>
    </citation>
    <scope>NUCLEOTIDE SEQUENCE [LARGE SCALE GENOMIC DNA]</scope>
    <source>
        <strain evidence="1 2">VUL4_2</strain>
    </source>
</reference>
<dbReference type="AlphaFoldDB" id="A0A1Q5PQS4"/>
<evidence type="ECO:0000313" key="2">
    <source>
        <dbReference type="Proteomes" id="UP000186785"/>
    </source>
</evidence>
<dbReference type="EMBL" id="MQSV01000001">
    <property type="protein sequence ID" value="OKL49886.1"/>
    <property type="molecule type" value="Genomic_DNA"/>
</dbReference>
<sequence>MQQNYSLPPSGGTFETQDSFSLITDQLAELEKLRQEGASPAGLGKVTPETVWFEPGNFKSDALTQWQCAWLREGIIAVQADDTKRRDNAVQTLVGFKQAPEASMFPNYEDFLKDNVYPLREGKTENGLAFLNHGENCVPENQLK</sequence>
<organism evidence="1 2">
    <name type="scientific">Boudabousia liubingyangii</name>
    <dbReference type="NCBI Taxonomy" id="1921764"/>
    <lineage>
        <taxon>Bacteria</taxon>
        <taxon>Bacillati</taxon>
        <taxon>Actinomycetota</taxon>
        <taxon>Actinomycetes</taxon>
        <taxon>Actinomycetales</taxon>
        <taxon>Actinomycetaceae</taxon>
        <taxon>Boudabousia</taxon>
    </lineage>
</organism>
<dbReference type="Proteomes" id="UP000186785">
    <property type="component" value="Unassembled WGS sequence"/>
</dbReference>